<comment type="caution">
    <text evidence="2">The sequence shown here is derived from an EMBL/GenBank/DDBJ whole genome shotgun (WGS) entry which is preliminary data.</text>
</comment>
<evidence type="ECO:0000313" key="2">
    <source>
        <dbReference type="EMBL" id="KAJ8872154.1"/>
    </source>
</evidence>
<gene>
    <name evidence="2" type="ORF">PR048_025756</name>
</gene>
<proteinExistence type="predicted"/>
<dbReference type="EMBL" id="JARBHB010000011">
    <property type="protein sequence ID" value="KAJ8872154.1"/>
    <property type="molecule type" value="Genomic_DNA"/>
</dbReference>
<protein>
    <submittedName>
        <fullName evidence="2">Uncharacterized protein</fullName>
    </submittedName>
</protein>
<name>A0ABQ9GJH3_9NEOP</name>
<evidence type="ECO:0000313" key="3">
    <source>
        <dbReference type="Proteomes" id="UP001159363"/>
    </source>
</evidence>
<feature type="region of interest" description="Disordered" evidence="1">
    <location>
        <begin position="174"/>
        <end position="194"/>
    </location>
</feature>
<organism evidence="2 3">
    <name type="scientific">Dryococelus australis</name>
    <dbReference type="NCBI Taxonomy" id="614101"/>
    <lineage>
        <taxon>Eukaryota</taxon>
        <taxon>Metazoa</taxon>
        <taxon>Ecdysozoa</taxon>
        <taxon>Arthropoda</taxon>
        <taxon>Hexapoda</taxon>
        <taxon>Insecta</taxon>
        <taxon>Pterygota</taxon>
        <taxon>Neoptera</taxon>
        <taxon>Polyneoptera</taxon>
        <taxon>Phasmatodea</taxon>
        <taxon>Verophasmatodea</taxon>
        <taxon>Anareolatae</taxon>
        <taxon>Phasmatidae</taxon>
        <taxon>Eurycanthinae</taxon>
        <taxon>Dryococelus</taxon>
    </lineage>
</organism>
<keyword evidence="3" id="KW-1185">Reference proteome</keyword>
<sequence>MGSPPDLHIWEPWRTMLLVSGFSRGSLVSPAHASRRCPIPRFTLIGSQDLDETWLTLPLDSGFYHRTPFPPGPRWVSVRIVPDNSAVHWVFSGIFLLLRPSIPALLHSHAISQISHSLSFRRRLASSAAQIRRAPEMYATVTDRVYSHMRVAVSSRERNGAELECKGVGAEIPEKTPPTSGIVRHGSQLRKSGVTRPGIEPRFALVGGEQSNRSATAAPIWWRMLDTPGSELRDRPRVIRGCFVAELGAGQ</sequence>
<accession>A0ABQ9GJH3</accession>
<dbReference type="Proteomes" id="UP001159363">
    <property type="component" value="Chromosome 10"/>
</dbReference>
<reference evidence="2 3" key="1">
    <citation type="submission" date="2023-02" db="EMBL/GenBank/DDBJ databases">
        <title>LHISI_Scaffold_Assembly.</title>
        <authorList>
            <person name="Stuart O.P."/>
            <person name="Cleave R."/>
            <person name="Magrath M.J.L."/>
            <person name="Mikheyev A.S."/>
        </authorList>
    </citation>
    <scope>NUCLEOTIDE SEQUENCE [LARGE SCALE GENOMIC DNA]</scope>
    <source>
        <strain evidence="2">Daus_M_001</strain>
        <tissue evidence="2">Leg muscle</tissue>
    </source>
</reference>
<evidence type="ECO:0000256" key="1">
    <source>
        <dbReference type="SAM" id="MobiDB-lite"/>
    </source>
</evidence>